<dbReference type="Proteomes" id="UP000266568">
    <property type="component" value="Unassembled WGS sequence"/>
</dbReference>
<dbReference type="InterPro" id="IPR058790">
    <property type="entry name" value="BSH_CusB"/>
</dbReference>
<evidence type="ECO:0000256" key="3">
    <source>
        <dbReference type="ARBA" id="ARBA00022729"/>
    </source>
</evidence>
<feature type="domain" description="CzcB-like C-terminal circularly permuted SH3-like" evidence="10">
    <location>
        <begin position="332"/>
        <end position="391"/>
    </location>
</feature>
<feature type="domain" description="CusB-like beta-barrel" evidence="9">
    <location>
        <begin position="249"/>
        <end position="325"/>
    </location>
</feature>
<dbReference type="Pfam" id="PF25869">
    <property type="entry name" value="3HB_CusB"/>
    <property type="match status" value="1"/>
</dbReference>
<comment type="caution">
    <text evidence="11">The sequence shown here is derived from an EMBL/GenBank/DDBJ whole genome shotgun (WGS) entry which is preliminary data.</text>
</comment>
<dbReference type="GO" id="GO:0030288">
    <property type="term" value="C:outer membrane-bounded periplasmic space"/>
    <property type="evidence" value="ECO:0007669"/>
    <property type="project" value="TreeGrafter"/>
</dbReference>
<dbReference type="GO" id="GO:0015679">
    <property type="term" value="P:plasma membrane copper ion transport"/>
    <property type="evidence" value="ECO:0007669"/>
    <property type="project" value="TreeGrafter"/>
</dbReference>
<dbReference type="InterPro" id="IPR051909">
    <property type="entry name" value="MFP_Cation_Efflux"/>
</dbReference>
<dbReference type="Gene3D" id="6.10.140.730">
    <property type="match status" value="1"/>
</dbReference>
<organism evidence="11 12">
    <name type="scientific">Hephaestia caeni</name>
    <dbReference type="NCBI Taxonomy" id="645617"/>
    <lineage>
        <taxon>Bacteria</taxon>
        <taxon>Pseudomonadati</taxon>
        <taxon>Pseudomonadota</taxon>
        <taxon>Alphaproteobacteria</taxon>
        <taxon>Sphingomonadales</taxon>
        <taxon>Sphingomonadaceae</taxon>
        <taxon>Hephaestia</taxon>
    </lineage>
</organism>
<feature type="domain" description="CusB-like barrel-sandwich hybrid" evidence="8">
    <location>
        <begin position="128"/>
        <end position="245"/>
    </location>
</feature>
<sequence>MMTIELSRRARLGLAAATLALVAGATGYGIATLIHPGDMPAAAEGGRKVLYWYDPMVPSQHFDKPGKSPFMDMQLVPKYADEAGGEAGIRIDPARAQNLGIRVVAAERGTLSSALTATGTIDFNQRDVAIVQARSGGFVSRVYARAPGDVIGAGAPLADLLVPEWAGAQSEYLAVRRTGDAAMISAARQRLTLLGMPAGTIAAVERGGRPHNIVTLSAPSGGVIKTLGVRAGMTVAAGQTLAEVNGLGTVWLNAAVPERMAGQLRPGQTASATLTAYPGERFAGRIAAILPSVEAESRTLTVRIELANRGGRLRPGMFANVDFGGSERTGLLVPTEAVIRTGRRTLVMLALSNGRYQPAEVRIGNESDGQSEVLAGLSEGEKVVASGQFLLDSEASLSGMEARPIGGMAPASALTRLYETSGRIEKIDANGVTLAHGPVPALQWPAMTMTFRLGDPALARGFKAGDRVRFGFDQPPQGPTLRSMTREAGQ</sequence>
<keyword evidence="12" id="KW-1185">Reference proteome</keyword>
<gene>
    <name evidence="11" type="ORF">DFR49_2347</name>
</gene>
<feature type="region of interest" description="Disordered" evidence="5">
    <location>
        <begin position="471"/>
        <end position="490"/>
    </location>
</feature>
<dbReference type="Pfam" id="PF25975">
    <property type="entry name" value="CzcB_C"/>
    <property type="match status" value="1"/>
</dbReference>
<accession>A0A397P7S1</accession>
<dbReference type="Pfam" id="PF25919">
    <property type="entry name" value="BSH_CusB"/>
    <property type="match status" value="1"/>
</dbReference>
<evidence type="ECO:0000259" key="7">
    <source>
        <dbReference type="Pfam" id="PF25869"/>
    </source>
</evidence>
<keyword evidence="2" id="KW-0813">Transport</keyword>
<dbReference type="FunFam" id="2.40.30.170:FF:000010">
    <property type="entry name" value="Efflux RND transporter periplasmic adaptor subunit"/>
    <property type="match status" value="1"/>
</dbReference>
<dbReference type="Pfam" id="PF11604">
    <property type="entry name" value="CusF_Ec"/>
    <property type="match status" value="1"/>
</dbReference>
<evidence type="ECO:0000256" key="2">
    <source>
        <dbReference type="ARBA" id="ARBA00022448"/>
    </source>
</evidence>
<reference evidence="11 12" key="1">
    <citation type="submission" date="2018-08" db="EMBL/GenBank/DDBJ databases">
        <title>Genomic Encyclopedia of Type Strains, Phase IV (KMG-IV): sequencing the most valuable type-strain genomes for metagenomic binning, comparative biology and taxonomic classification.</title>
        <authorList>
            <person name="Goeker M."/>
        </authorList>
    </citation>
    <scope>NUCLEOTIDE SEQUENCE [LARGE SCALE GENOMIC DNA]</scope>
    <source>
        <strain evidence="11 12">DSM 25527</strain>
    </source>
</reference>
<evidence type="ECO:0000259" key="8">
    <source>
        <dbReference type="Pfam" id="PF25919"/>
    </source>
</evidence>
<keyword evidence="4" id="KW-0406">Ion transport</keyword>
<proteinExistence type="inferred from homology"/>
<dbReference type="PANTHER" id="PTHR30097:SF15">
    <property type="entry name" value="CATION EFFLUX SYSTEM PROTEIN CUSB"/>
    <property type="match status" value="1"/>
</dbReference>
<dbReference type="GO" id="GO:0046914">
    <property type="term" value="F:transition metal ion binding"/>
    <property type="evidence" value="ECO:0007669"/>
    <property type="project" value="TreeGrafter"/>
</dbReference>
<dbReference type="Gene3D" id="2.40.50.320">
    <property type="entry name" value="Copper binding periplasmic protein CusF"/>
    <property type="match status" value="1"/>
</dbReference>
<dbReference type="InterPro" id="IPR058649">
    <property type="entry name" value="CzcB_C"/>
</dbReference>
<dbReference type="InterPro" id="IPR058791">
    <property type="entry name" value="3HB_CusB"/>
</dbReference>
<dbReference type="FunFam" id="2.40.420.20:FF:000003">
    <property type="entry name" value="Cation efflux system protein cusB"/>
    <property type="match status" value="1"/>
</dbReference>
<dbReference type="NCBIfam" id="TIGR01730">
    <property type="entry name" value="RND_mfp"/>
    <property type="match status" value="1"/>
</dbReference>
<dbReference type="GO" id="GO:0016020">
    <property type="term" value="C:membrane"/>
    <property type="evidence" value="ECO:0007669"/>
    <property type="project" value="InterPro"/>
</dbReference>
<evidence type="ECO:0000256" key="5">
    <source>
        <dbReference type="SAM" id="MobiDB-lite"/>
    </source>
</evidence>
<dbReference type="Pfam" id="PF19335">
    <property type="entry name" value="HMBD"/>
    <property type="match status" value="1"/>
</dbReference>
<feature type="domain" description="Heavy metal binding" evidence="6">
    <location>
        <begin position="51"/>
        <end position="78"/>
    </location>
</feature>
<keyword evidence="3" id="KW-0732">Signal</keyword>
<name>A0A397P7S1_9SPHN</name>
<dbReference type="GO" id="GO:0060003">
    <property type="term" value="P:copper ion export"/>
    <property type="evidence" value="ECO:0007669"/>
    <property type="project" value="TreeGrafter"/>
</dbReference>
<dbReference type="InterPro" id="IPR058792">
    <property type="entry name" value="Beta-barrel_RND_2"/>
</dbReference>
<dbReference type="InterPro" id="IPR021647">
    <property type="entry name" value="CusF_Ec"/>
</dbReference>
<dbReference type="Gene3D" id="2.40.30.170">
    <property type="match status" value="1"/>
</dbReference>
<feature type="domain" description="CusB-like three alpha-helical bundle" evidence="7">
    <location>
        <begin position="164"/>
        <end position="211"/>
    </location>
</feature>
<dbReference type="AlphaFoldDB" id="A0A397P7S1"/>
<dbReference type="Gene3D" id="2.40.50.100">
    <property type="match status" value="1"/>
</dbReference>
<dbReference type="EMBL" id="QXDC01000003">
    <property type="protein sequence ID" value="RIA44109.1"/>
    <property type="molecule type" value="Genomic_DNA"/>
</dbReference>
<dbReference type="InterPro" id="IPR045800">
    <property type="entry name" value="HMBD"/>
</dbReference>
<evidence type="ECO:0000259" key="6">
    <source>
        <dbReference type="Pfam" id="PF19335"/>
    </source>
</evidence>
<evidence type="ECO:0000313" key="12">
    <source>
        <dbReference type="Proteomes" id="UP000266568"/>
    </source>
</evidence>
<evidence type="ECO:0000259" key="10">
    <source>
        <dbReference type="Pfam" id="PF25975"/>
    </source>
</evidence>
<dbReference type="Gene3D" id="2.40.420.20">
    <property type="match status" value="1"/>
</dbReference>
<dbReference type="InterPro" id="IPR042230">
    <property type="entry name" value="CusF_sf"/>
</dbReference>
<protein>
    <submittedName>
        <fullName evidence="11">Cu(I)/Ag(I) efflux system membrane fusion protein</fullName>
    </submittedName>
</protein>
<dbReference type="PANTHER" id="PTHR30097">
    <property type="entry name" value="CATION EFFLUX SYSTEM PROTEIN CUSB"/>
    <property type="match status" value="1"/>
</dbReference>
<comment type="similarity">
    <text evidence="1">Belongs to the membrane fusion protein (MFP) (TC 8.A.1) family.</text>
</comment>
<dbReference type="Pfam" id="PF25954">
    <property type="entry name" value="Beta-barrel_RND_2"/>
    <property type="match status" value="1"/>
</dbReference>
<dbReference type="SUPFAM" id="SSF111369">
    <property type="entry name" value="HlyD-like secretion proteins"/>
    <property type="match status" value="1"/>
</dbReference>
<evidence type="ECO:0000259" key="9">
    <source>
        <dbReference type="Pfam" id="PF25954"/>
    </source>
</evidence>
<evidence type="ECO:0000256" key="4">
    <source>
        <dbReference type="ARBA" id="ARBA00023065"/>
    </source>
</evidence>
<dbReference type="GO" id="GO:0022857">
    <property type="term" value="F:transmembrane transporter activity"/>
    <property type="evidence" value="ECO:0007669"/>
    <property type="project" value="InterPro"/>
</dbReference>
<evidence type="ECO:0000313" key="11">
    <source>
        <dbReference type="EMBL" id="RIA44109.1"/>
    </source>
</evidence>
<dbReference type="InterPro" id="IPR006143">
    <property type="entry name" value="RND_pump_MFP"/>
</dbReference>
<evidence type="ECO:0000256" key="1">
    <source>
        <dbReference type="ARBA" id="ARBA00009477"/>
    </source>
</evidence>